<dbReference type="PANTHER" id="PTHR33884:SF3">
    <property type="entry name" value="UPF0410 PROTEIN YMGE"/>
    <property type="match status" value="1"/>
</dbReference>
<reference evidence="8 9" key="1">
    <citation type="submission" date="2017-06" db="EMBL/GenBank/DDBJ databases">
        <authorList>
            <person name="Kim H.J."/>
            <person name="Triplett B.A."/>
        </authorList>
    </citation>
    <scope>NUCLEOTIDE SEQUENCE [LARGE SCALE GENOMIC DNA]</scope>
    <source>
        <strain evidence="8 9">DSM 14713</strain>
    </source>
</reference>
<gene>
    <name evidence="8" type="ORF">MEBOL_004710</name>
</gene>
<name>A0A250IJ21_9BACT</name>
<keyword evidence="3" id="KW-1003">Cell membrane</keyword>
<keyword evidence="9" id="KW-1185">Reference proteome</keyword>
<evidence type="ECO:0008006" key="10">
    <source>
        <dbReference type="Google" id="ProtNLM"/>
    </source>
</evidence>
<dbReference type="OrthoDB" id="9811343at2"/>
<accession>A0A250IJ21</accession>
<keyword evidence="4 7" id="KW-0812">Transmembrane</keyword>
<dbReference type="RefSeq" id="WP_095979597.1">
    <property type="nucleotide sequence ID" value="NZ_CP022163.1"/>
</dbReference>
<evidence type="ECO:0000256" key="2">
    <source>
        <dbReference type="ARBA" id="ARBA00011006"/>
    </source>
</evidence>
<feature type="transmembrane region" description="Helical" evidence="7">
    <location>
        <begin position="62"/>
        <end position="81"/>
    </location>
</feature>
<evidence type="ECO:0000256" key="7">
    <source>
        <dbReference type="SAM" id="Phobius"/>
    </source>
</evidence>
<comment type="subcellular location">
    <subcellularLocation>
        <location evidence="1">Cell membrane</location>
        <topology evidence="1">Multi-pass membrane protein</topology>
    </subcellularLocation>
</comment>
<dbReference type="PANTHER" id="PTHR33884">
    <property type="entry name" value="UPF0410 PROTEIN YMGE"/>
    <property type="match status" value="1"/>
</dbReference>
<evidence type="ECO:0000256" key="5">
    <source>
        <dbReference type="ARBA" id="ARBA00022989"/>
    </source>
</evidence>
<sequence length="89" mass="9206">MSILWFIVVGLVAGLIARALVPGRQSMGMIATMLLGIVGSFVGGFIGALFSPGRSVLDLQPSGLIMSVIGAIVVLFLAGWAGRGRRIHA</sequence>
<organism evidence="8 9">
    <name type="scientific">Melittangium boletus DSM 14713</name>
    <dbReference type="NCBI Taxonomy" id="1294270"/>
    <lineage>
        <taxon>Bacteria</taxon>
        <taxon>Pseudomonadati</taxon>
        <taxon>Myxococcota</taxon>
        <taxon>Myxococcia</taxon>
        <taxon>Myxococcales</taxon>
        <taxon>Cystobacterineae</taxon>
        <taxon>Archangiaceae</taxon>
        <taxon>Melittangium</taxon>
    </lineage>
</organism>
<dbReference type="AlphaFoldDB" id="A0A250IJ21"/>
<comment type="similarity">
    <text evidence="2">Belongs to the UPF0410 family.</text>
</comment>
<evidence type="ECO:0000313" key="8">
    <source>
        <dbReference type="EMBL" id="ATB31248.1"/>
    </source>
</evidence>
<feature type="transmembrane region" description="Helical" evidence="7">
    <location>
        <begin position="29"/>
        <end position="50"/>
    </location>
</feature>
<evidence type="ECO:0000256" key="4">
    <source>
        <dbReference type="ARBA" id="ARBA00022692"/>
    </source>
</evidence>
<evidence type="ECO:0000256" key="1">
    <source>
        <dbReference type="ARBA" id="ARBA00004651"/>
    </source>
</evidence>
<evidence type="ECO:0000256" key="6">
    <source>
        <dbReference type="ARBA" id="ARBA00023136"/>
    </source>
</evidence>
<dbReference type="EMBL" id="CP022163">
    <property type="protein sequence ID" value="ATB31248.1"/>
    <property type="molecule type" value="Genomic_DNA"/>
</dbReference>
<proteinExistence type="inferred from homology"/>
<dbReference type="GO" id="GO:0005886">
    <property type="term" value="C:plasma membrane"/>
    <property type="evidence" value="ECO:0007669"/>
    <property type="project" value="UniProtKB-SubCell"/>
</dbReference>
<dbReference type="InterPro" id="IPR007341">
    <property type="entry name" value="Transgly_assoc"/>
</dbReference>
<keyword evidence="5 7" id="KW-1133">Transmembrane helix</keyword>
<dbReference type="KEGG" id="mbd:MEBOL_004710"/>
<dbReference type="Proteomes" id="UP000217289">
    <property type="component" value="Chromosome"/>
</dbReference>
<keyword evidence="6 7" id="KW-0472">Membrane</keyword>
<protein>
    <recommendedName>
        <fullName evidence="10">Transglycosylase</fullName>
    </recommendedName>
</protein>
<evidence type="ECO:0000256" key="3">
    <source>
        <dbReference type="ARBA" id="ARBA00022475"/>
    </source>
</evidence>
<evidence type="ECO:0000313" key="9">
    <source>
        <dbReference type="Proteomes" id="UP000217289"/>
    </source>
</evidence>
<dbReference type="Pfam" id="PF04226">
    <property type="entry name" value="Transgly_assoc"/>
    <property type="match status" value="1"/>
</dbReference>